<feature type="transmembrane region" description="Helical" evidence="9">
    <location>
        <begin position="105"/>
        <end position="130"/>
    </location>
</feature>
<dbReference type="Pfam" id="PF20154">
    <property type="entry name" value="LNT_N"/>
    <property type="match status" value="1"/>
</dbReference>
<dbReference type="SUPFAM" id="SSF56317">
    <property type="entry name" value="Carbon-nitrogen hydrolase"/>
    <property type="match status" value="1"/>
</dbReference>
<dbReference type="EC" id="2.3.1.269" evidence="9"/>
<gene>
    <name evidence="9 11" type="primary">lnt</name>
    <name evidence="11" type="ORF">ACJHVH_06595</name>
</gene>
<comment type="subcellular location">
    <subcellularLocation>
        <location evidence="1 9">Cell membrane</location>
        <topology evidence="1 9">Multi-pass membrane protein</topology>
    </subcellularLocation>
</comment>
<feature type="transmembrane region" description="Helical" evidence="9">
    <location>
        <begin position="20"/>
        <end position="42"/>
    </location>
</feature>
<evidence type="ECO:0000256" key="1">
    <source>
        <dbReference type="ARBA" id="ARBA00004651"/>
    </source>
</evidence>
<keyword evidence="3 9" id="KW-1003">Cell membrane</keyword>
<dbReference type="PROSITE" id="PS50263">
    <property type="entry name" value="CN_HYDROLASE"/>
    <property type="match status" value="1"/>
</dbReference>
<dbReference type="HAMAP" id="MF_01148">
    <property type="entry name" value="Lnt"/>
    <property type="match status" value="1"/>
</dbReference>
<keyword evidence="12" id="KW-1185">Reference proteome</keyword>
<comment type="catalytic activity">
    <reaction evidence="9">
        <text>N-terminal S-1,2-diacyl-sn-glyceryl-L-cysteinyl-[lipoprotein] + a glycerophospholipid = N-acyl-S-1,2-diacyl-sn-glyceryl-L-cysteinyl-[lipoprotein] + a 2-acyl-sn-glycero-3-phospholipid + H(+)</text>
        <dbReference type="Rhea" id="RHEA:48228"/>
        <dbReference type="Rhea" id="RHEA-COMP:14681"/>
        <dbReference type="Rhea" id="RHEA-COMP:14684"/>
        <dbReference type="ChEBI" id="CHEBI:15378"/>
        <dbReference type="ChEBI" id="CHEBI:136912"/>
        <dbReference type="ChEBI" id="CHEBI:140656"/>
        <dbReference type="ChEBI" id="CHEBI:140657"/>
        <dbReference type="ChEBI" id="CHEBI:140660"/>
        <dbReference type="EC" id="2.3.1.269"/>
    </reaction>
</comment>
<evidence type="ECO:0000256" key="5">
    <source>
        <dbReference type="ARBA" id="ARBA00022692"/>
    </source>
</evidence>
<evidence type="ECO:0000256" key="8">
    <source>
        <dbReference type="ARBA" id="ARBA00023315"/>
    </source>
</evidence>
<evidence type="ECO:0000256" key="2">
    <source>
        <dbReference type="ARBA" id="ARBA00010065"/>
    </source>
</evidence>
<feature type="transmembrane region" description="Helical" evidence="9">
    <location>
        <begin position="173"/>
        <end position="194"/>
    </location>
</feature>
<dbReference type="NCBIfam" id="TIGR00546">
    <property type="entry name" value="lnt"/>
    <property type="match status" value="1"/>
</dbReference>
<feature type="domain" description="CN hydrolase" evidence="10">
    <location>
        <begin position="239"/>
        <end position="486"/>
    </location>
</feature>
<evidence type="ECO:0000256" key="3">
    <source>
        <dbReference type="ARBA" id="ARBA00022475"/>
    </source>
</evidence>
<feature type="transmembrane region" description="Helical" evidence="9">
    <location>
        <begin position="150"/>
        <end position="167"/>
    </location>
</feature>
<keyword evidence="5 9" id="KW-0812">Transmembrane</keyword>
<evidence type="ECO:0000313" key="12">
    <source>
        <dbReference type="Proteomes" id="UP001624684"/>
    </source>
</evidence>
<dbReference type="InterPro" id="IPR003010">
    <property type="entry name" value="C-N_Hydrolase"/>
</dbReference>
<sequence>MNLKSIRRPALSNQSGKTALASRLPIGLATVLALIAGMVFSLSLAPYYLWPVAIFSVMVLYALLVNEDSPVRAFWLGQLYGFGTWVVGASWLYHSIHEYGSIPSWIAAIMIVVMAMVMGLFQAFFAWAFVRFVGRQPLAFASLWVFQEWLKTWLLSGFPWLFVGYAFTEQSWLTGFAPVLGVFGVSFMAVLFSASLVELFRQNLRFFVLSALVLMLNAALSWVDWTWQKPNDRLSVSLVQGNIPQDLKWLTQYRERTLEIYADLSSNEWGRDVIIWPEAAIPMFHDEAAPFINRIANQALAKESAWVTGLMYRDFEQYDASKDSYPPIYNSAAAIDRHGISLYKKQHLVPFGEYIPFSGLFNILPNLANMQSMRSISAGDANQTPLMVKGRNVGAAICYEVAYPDTTRHNAKDAEVLLTISNDAWFGTTAGPWQHLQMVQMRSLETGRYFIRATNTGITAIINHKGKIQNIVPQFERTVLQGEVPMMMGVTPFVRFGNYPILGLSALLFLCSLMARQNQSASSAAQKYYTANGVRD</sequence>
<evidence type="ECO:0000313" key="11">
    <source>
        <dbReference type="EMBL" id="MFL1732663.1"/>
    </source>
</evidence>
<dbReference type="GO" id="GO:0016746">
    <property type="term" value="F:acyltransferase activity"/>
    <property type="evidence" value="ECO:0007669"/>
    <property type="project" value="UniProtKB-KW"/>
</dbReference>
<feature type="transmembrane region" description="Helical" evidence="9">
    <location>
        <begin position="48"/>
        <end position="66"/>
    </location>
</feature>
<dbReference type="EMBL" id="JBJJXE010000009">
    <property type="protein sequence ID" value="MFL1732663.1"/>
    <property type="molecule type" value="Genomic_DNA"/>
</dbReference>
<dbReference type="Gene3D" id="3.60.110.10">
    <property type="entry name" value="Carbon-nitrogen hydrolase"/>
    <property type="match status" value="1"/>
</dbReference>
<dbReference type="Pfam" id="PF00795">
    <property type="entry name" value="CN_hydrolase"/>
    <property type="match status" value="1"/>
</dbReference>
<dbReference type="InterPro" id="IPR045378">
    <property type="entry name" value="LNT_N"/>
</dbReference>
<evidence type="ECO:0000256" key="6">
    <source>
        <dbReference type="ARBA" id="ARBA00022989"/>
    </source>
</evidence>
<dbReference type="InterPro" id="IPR036526">
    <property type="entry name" value="C-N_Hydrolase_sf"/>
</dbReference>
<organism evidence="11 12">
    <name type="scientific">Moraxella oculi</name>
    <dbReference type="NCBI Taxonomy" id="2940516"/>
    <lineage>
        <taxon>Bacteria</taxon>
        <taxon>Pseudomonadati</taxon>
        <taxon>Pseudomonadota</taxon>
        <taxon>Gammaproteobacteria</taxon>
        <taxon>Moraxellales</taxon>
        <taxon>Moraxellaceae</taxon>
        <taxon>Moraxella</taxon>
    </lineage>
</organism>
<evidence type="ECO:0000259" key="10">
    <source>
        <dbReference type="PROSITE" id="PS50263"/>
    </source>
</evidence>
<dbReference type="PANTHER" id="PTHR38686:SF1">
    <property type="entry name" value="APOLIPOPROTEIN N-ACYLTRANSFERASE"/>
    <property type="match status" value="1"/>
</dbReference>
<keyword evidence="8 9" id="KW-0012">Acyltransferase</keyword>
<keyword evidence="4 9" id="KW-0808">Transferase</keyword>
<comment type="pathway">
    <text evidence="9">Protein modification; lipoprotein biosynthesis (N-acyl transfer).</text>
</comment>
<comment type="caution">
    <text evidence="11">The sequence shown here is derived from an EMBL/GenBank/DDBJ whole genome shotgun (WGS) entry which is preliminary data.</text>
</comment>
<protein>
    <recommendedName>
        <fullName evidence="9">Apolipoprotein N-acyltransferase</fullName>
        <shortName evidence="9">ALP N-acyltransferase</shortName>
        <ecNumber evidence="9">2.3.1.269</ecNumber>
    </recommendedName>
</protein>
<dbReference type="RefSeq" id="WP_407069230.1">
    <property type="nucleotide sequence ID" value="NZ_JBJJXE010000009.1"/>
</dbReference>
<dbReference type="PANTHER" id="PTHR38686">
    <property type="entry name" value="APOLIPOPROTEIN N-ACYLTRANSFERASE"/>
    <property type="match status" value="1"/>
</dbReference>
<dbReference type="CDD" id="cd07571">
    <property type="entry name" value="ALP_N-acyl_transferase"/>
    <property type="match status" value="1"/>
</dbReference>
<feature type="transmembrane region" description="Helical" evidence="9">
    <location>
        <begin position="206"/>
        <end position="227"/>
    </location>
</feature>
<evidence type="ECO:0000256" key="9">
    <source>
        <dbReference type="HAMAP-Rule" id="MF_01148"/>
    </source>
</evidence>
<evidence type="ECO:0000256" key="4">
    <source>
        <dbReference type="ARBA" id="ARBA00022679"/>
    </source>
</evidence>
<proteinExistence type="inferred from homology"/>
<comment type="similarity">
    <text evidence="2 9">Belongs to the CN hydrolase family. Apolipoprotein N-acyltransferase subfamily.</text>
</comment>
<accession>A0ABW8U6A8</accession>
<dbReference type="InterPro" id="IPR004563">
    <property type="entry name" value="Apolipo_AcylTrfase"/>
</dbReference>
<keyword evidence="7 9" id="KW-0472">Membrane</keyword>
<name>A0ABW8U6A8_9GAMM</name>
<keyword evidence="6 9" id="KW-1133">Transmembrane helix</keyword>
<comment type="function">
    <text evidence="9">Catalyzes the phospholipid dependent N-acylation of the N-terminal cysteine of apolipoprotein, the last step in lipoprotein maturation.</text>
</comment>
<dbReference type="Proteomes" id="UP001624684">
    <property type="component" value="Unassembled WGS sequence"/>
</dbReference>
<feature type="transmembrane region" description="Helical" evidence="9">
    <location>
        <begin position="73"/>
        <end position="93"/>
    </location>
</feature>
<reference evidence="11 12" key="1">
    <citation type="submission" date="2024-11" db="EMBL/GenBank/DDBJ databases">
        <title>First Report of Moraxella oculi in Brazil in an Infectious Bovine Keratoconjunctivitis Outbreak.</title>
        <authorList>
            <person name="Carvalho C.V."/>
            <person name="Domingues R."/>
            <person name="Coutinho C."/>
            <person name="Honorio N.T.B.S."/>
            <person name="Faza D.R.L.R."/>
            <person name="Carvalho W.A."/>
            <person name="Machado A.B.F."/>
            <person name="Martins M.F."/>
            <person name="Gaspar E.B."/>
        </authorList>
    </citation>
    <scope>NUCLEOTIDE SEQUENCE [LARGE SCALE GENOMIC DNA]</scope>
    <source>
        <strain evidence="11 12">2117LE</strain>
    </source>
</reference>
<evidence type="ECO:0000256" key="7">
    <source>
        <dbReference type="ARBA" id="ARBA00023136"/>
    </source>
</evidence>